<name>B8LUS1_TALSN</name>
<keyword evidence="2" id="KW-1185">Reference proteome</keyword>
<dbReference type="STRING" id="441959.B8LUS1"/>
<dbReference type="InParanoid" id="B8LUS1"/>
<gene>
    <name evidence="1" type="ORF">TSTA_073180</name>
</gene>
<protein>
    <submittedName>
        <fullName evidence="1">Uncharacterized protein</fullName>
    </submittedName>
</protein>
<dbReference type="PhylomeDB" id="B8LUS1"/>
<dbReference type="VEuPathDB" id="FungiDB:TSTA_073180"/>
<dbReference type="OrthoDB" id="4207352at2759"/>
<organism evidence="1 2">
    <name type="scientific">Talaromyces stipitatus (strain ATCC 10500 / CBS 375.48 / QM 6759 / NRRL 1006)</name>
    <name type="common">Penicillium stipitatum</name>
    <dbReference type="NCBI Taxonomy" id="441959"/>
    <lineage>
        <taxon>Eukaryota</taxon>
        <taxon>Fungi</taxon>
        <taxon>Dikarya</taxon>
        <taxon>Ascomycota</taxon>
        <taxon>Pezizomycotina</taxon>
        <taxon>Eurotiomycetes</taxon>
        <taxon>Eurotiomycetidae</taxon>
        <taxon>Eurotiales</taxon>
        <taxon>Trichocomaceae</taxon>
        <taxon>Talaromyces</taxon>
        <taxon>Talaromyces sect. Talaromyces</taxon>
    </lineage>
</organism>
<dbReference type="HOGENOM" id="CLU_1016274_0_0_1"/>
<sequence>MAQIKIDKELMAKESTKEYEKAQNMWREFCSYKGKDPIASVYDLEPLKDFVHHLAYGIEGRYDDEAAGQGSVKVFLRETVFPTRGNKRVKRRRKHARKNHFIHLGRQLWENDYHEYTKTIIRVSLWAQMLVYVFSSARLCEYLEGVSRANSRRGLYCKISRYQIRVIRNELSESELVFQVVKDAKGMTNAPEKRPEHELYEGLSTSSQYLLLNPMLPILAMLVASDRLRDYCTSKAVLAISAPPPDEVHVLEWKDPDCPLFEGLDDPSPILCTK</sequence>
<dbReference type="EMBL" id="EQ962652">
    <property type="protein sequence ID" value="EED23928.1"/>
    <property type="molecule type" value="Genomic_DNA"/>
</dbReference>
<reference evidence="2" key="1">
    <citation type="journal article" date="2015" name="Genome Announc.">
        <title>Genome sequence of the AIDS-associated pathogen Penicillium marneffei (ATCC18224) and its near taxonomic relative Talaromyces stipitatus (ATCC10500).</title>
        <authorList>
            <person name="Nierman W.C."/>
            <person name="Fedorova-Abrams N.D."/>
            <person name="Andrianopoulos A."/>
        </authorList>
    </citation>
    <scope>NUCLEOTIDE SEQUENCE [LARGE SCALE GENOMIC DNA]</scope>
    <source>
        <strain evidence="2">ATCC 10500 / CBS 375.48 / QM 6759 / NRRL 1006</strain>
    </source>
</reference>
<dbReference type="Proteomes" id="UP000001745">
    <property type="component" value="Unassembled WGS sequence"/>
</dbReference>
<evidence type="ECO:0000313" key="2">
    <source>
        <dbReference type="Proteomes" id="UP000001745"/>
    </source>
</evidence>
<accession>B8LUS1</accession>
<dbReference type="eggNOG" id="ENOG502SH56">
    <property type="taxonomic scope" value="Eukaryota"/>
</dbReference>
<dbReference type="RefSeq" id="XP_002341315.1">
    <property type="nucleotide sequence ID" value="XM_002341274.1"/>
</dbReference>
<evidence type="ECO:0000313" key="1">
    <source>
        <dbReference type="EMBL" id="EED23928.1"/>
    </source>
</evidence>
<dbReference type="AlphaFoldDB" id="B8LUS1"/>
<dbReference type="GeneID" id="8106042"/>
<proteinExistence type="predicted"/>